<dbReference type="PROSITE" id="PS50011">
    <property type="entry name" value="PROTEIN_KINASE_DOM"/>
    <property type="match status" value="1"/>
</dbReference>
<keyword evidence="10" id="KW-1185">Reference proteome</keyword>
<evidence type="ECO:0000256" key="5">
    <source>
        <dbReference type="PROSITE-ProRule" id="PRU00221"/>
    </source>
</evidence>
<dbReference type="CDD" id="cd14014">
    <property type="entry name" value="STKc_PknB_like"/>
    <property type="match status" value="1"/>
</dbReference>
<dbReference type="PROSITE" id="PS00108">
    <property type="entry name" value="PROTEIN_KINASE_ST"/>
    <property type="match status" value="1"/>
</dbReference>
<evidence type="ECO:0000313" key="10">
    <source>
        <dbReference type="Proteomes" id="UP000319576"/>
    </source>
</evidence>
<feature type="domain" description="Protein kinase" evidence="8">
    <location>
        <begin position="76"/>
        <end position="372"/>
    </location>
</feature>
<dbReference type="Proteomes" id="UP000319576">
    <property type="component" value="Chromosome"/>
</dbReference>
<organism evidence="9 10">
    <name type="scientific">Urbifossiella limnaea</name>
    <dbReference type="NCBI Taxonomy" id="2528023"/>
    <lineage>
        <taxon>Bacteria</taxon>
        <taxon>Pseudomonadati</taxon>
        <taxon>Planctomycetota</taxon>
        <taxon>Planctomycetia</taxon>
        <taxon>Gemmatales</taxon>
        <taxon>Gemmataceae</taxon>
        <taxon>Urbifossiella</taxon>
    </lineage>
</organism>
<evidence type="ECO:0000256" key="4">
    <source>
        <dbReference type="ARBA" id="ARBA00022840"/>
    </source>
</evidence>
<protein>
    <submittedName>
        <fullName evidence="9">Serine/threonine-protein kinase PknB</fullName>
        <ecNumber evidence="9">2.7.11.1</ecNumber>
    </submittedName>
</protein>
<evidence type="ECO:0000313" key="9">
    <source>
        <dbReference type="EMBL" id="QDU23850.1"/>
    </source>
</evidence>
<dbReference type="InterPro" id="IPR017441">
    <property type="entry name" value="Protein_kinase_ATP_BS"/>
</dbReference>
<dbReference type="InterPro" id="IPR019775">
    <property type="entry name" value="WD40_repeat_CS"/>
</dbReference>
<dbReference type="SUPFAM" id="SSF50978">
    <property type="entry name" value="WD40 repeat-like"/>
    <property type="match status" value="1"/>
</dbReference>
<feature type="region of interest" description="Disordered" evidence="7">
    <location>
        <begin position="175"/>
        <end position="196"/>
    </location>
</feature>
<dbReference type="EC" id="2.7.11.1" evidence="9"/>
<dbReference type="PROSITE" id="PS00107">
    <property type="entry name" value="PROTEIN_KINASE_ATP"/>
    <property type="match status" value="1"/>
</dbReference>
<dbReference type="Gene3D" id="1.25.40.10">
    <property type="entry name" value="Tetratricopeptide repeat domain"/>
    <property type="match status" value="1"/>
</dbReference>
<dbReference type="InterPro" id="IPR011009">
    <property type="entry name" value="Kinase-like_dom_sf"/>
</dbReference>
<dbReference type="SMART" id="SM00220">
    <property type="entry name" value="S_TKc"/>
    <property type="match status" value="1"/>
</dbReference>
<dbReference type="Pfam" id="PF00400">
    <property type="entry name" value="WD40"/>
    <property type="match status" value="5"/>
</dbReference>
<dbReference type="Gene3D" id="1.10.510.10">
    <property type="entry name" value="Transferase(Phosphotransferase) domain 1"/>
    <property type="match status" value="1"/>
</dbReference>
<dbReference type="SUPFAM" id="SSF56112">
    <property type="entry name" value="Protein kinase-like (PK-like)"/>
    <property type="match status" value="1"/>
</dbReference>
<reference evidence="9 10" key="1">
    <citation type="submission" date="2019-02" db="EMBL/GenBank/DDBJ databases">
        <title>Deep-cultivation of Planctomycetes and their phenomic and genomic characterization uncovers novel biology.</title>
        <authorList>
            <person name="Wiegand S."/>
            <person name="Jogler M."/>
            <person name="Boedeker C."/>
            <person name="Pinto D."/>
            <person name="Vollmers J."/>
            <person name="Rivas-Marin E."/>
            <person name="Kohn T."/>
            <person name="Peeters S.H."/>
            <person name="Heuer A."/>
            <person name="Rast P."/>
            <person name="Oberbeckmann S."/>
            <person name="Bunk B."/>
            <person name="Jeske O."/>
            <person name="Meyerdierks A."/>
            <person name="Storesund J.E."/>
            <person name="Kallscheuer N."/>
            <person name="Luecker S."/>
            <person name="Lage O.M."/>
            <person name="Pohl T."/>
            <person name="Merkel B.J."/>
            <person name="Hornburger P."/>
            <person name="Mueller R.-W."/>
            <person name="Bruemmer F."/>
            <person name="Labrenz M."/>
            <person name="Spormann A.M."/>
            <person name="Op den Camp H."/>
            <person name="Overmann J."/>
            <person name="Amann R."/>
            <person name="Jetten M.S.M."/>
            <person name="Mascher T."/>
            <person name="Medema M.H."/>
            <person name="Devos D.P."/>
            <person name="Kaster A.-K."/>
            <person name="Ovreas L."/>
            <person name="Rohde M."/>
            <person name="Galperin M.Y."/>
            <person name="Jogler C."/>
        </authorList>
    </citation>
    <scope>NUCLEOTIDE SEQUENCE [LARGE SCALE GENOMIC DNA]</scope>
    <source>
        <strain evidence="9 10">ETA_A1</strain>
    </source>
</reference>
<dbReference type="PROSITE" id="PS50082">
    <property type="entry name" value="WD_REPEATS_2"/>
    <property type="match status" value="4"/>
</dbReference>
<dbReference type="InterPro" id="IPR001680">
    <property type="entry name" value="WD40_rpt"/>
</dbReference>
<dbReference type="SMART" id="SM00320">
    <property type="entry name" value="WD40"/>
    <property type="match status" value="10"/>
</dbReference>
<evidence type="ECO:0000256" key="1">
    <source>
        <dbReference type="ARBA" id="ARBA00022574"/>
    </source>
</evidence>
<dbReference type="InterPro" id="IPR011990">
    <property type="entry name" value="TPR-like_helical_dom_sf"/>
</dbReference>
<accession>A0A517Y257</accession>
<keyword evidence="9" id="KW-0808">Transferase</keyword>
<evidence type="ECO:0000259" key="8">
    <source>
        <dbReference type="PROSITE" id="PS50011"/>
    </source>
</evidence>
<feature type="binding site" evidence="6">
    <location>
        <position position="105"/>
    </location>
    <ligand>
        <name>ATP</name>
        <dbReference type="ChEBI" id="CHEBI:30616"/>
    </ligand>
</feature>
<dbReference type="GO" id="GO:0005524">
    <property type="term" value="F:ATP binding"/>
    <property type="evidence" value="ECO:0007669"/>
    <property type="project" value="UniProtKB-UniRule"/>
</dbReference>
<dbReference type="KEGG" id="uli:ETAA1_58580"/>
<dbReference type="SUPFAM" id="SSF48452">
    <property type="entry name" value="TPR-like"/>
    <property type="match status" value="1"/>
</dbReference>
<evidence type="ECO:0000256" key="3">
    <source>
        <dbReference type="ARBA" id="ARBA00022741"/>
    </source>
</evidence>
<dbReference type="CDD" id="cd00200">
    <property type="entry name" value="WD40"/>
    <property type="match status" value="1"/>
</dbReference>
<dbReference type="InterPro" id="IPR015943">
    <property type="entry name" value="WD40/YVTN_repeat-like_dom_sf"/>
</dbReference>
<proteinExistence type="predicted"/>
<dbReference type="InterPro" id="IPR000719">
    <property type="entry name" value="Prot_kinase_dom"/>
</dbReference>
<keyword evidence="4 6" id="KW-0067">ATP-binding</keyword>
<dbReference type="Gene3D" id="2.130.10.10">
    <property type="entry name" value="YVTN repeat-like/Quinoprotein amine dehydrogenase"/>
    <property type="match status" value="4"/>
</dbReference>
<dbReference type="EMBL" id="CP036273">
    <property type="protein sequence ID" value="QDU23850.1"/>
    <property type="molecule type" value="Genomic_DNA"/>
</dbReference>
<feature type="repeat" description="WD" evidence="5">
    <location>
        <begin position="647"/>
        <end position="688"/>
    </location>
</feature>
<dbReference type="PANTHER" id="PTHR19848">
    <property type="entry name" value="WD40 REPEAT PROTEIN"/>
    <property type="match status" value="1"/>
</dbReference>
<feature type="repeat" description="WD" evidence="5">
    <location>
        <begin position="605"/>
        <end position="646"/>
    </location>
</feature>
<dbReference type="Gene3D" id="3.30.200.20">
    <property type="entry name" value="Phosphorylase Kinase, domain 1"/>
    <property type="match status" value="1"/>
</dbReference>
<dbReference type="InterPro" id="IPR008271">
    <property type="entry name" value="Ser/Thr_kinase_AS"/>
</dbReference>
<evidence type="ECO:0000256" key="7">
    <source>
        <dbReference type="SAM" id="MobiDB-lite"/>
    </source>
</evidence>
<dbReference type="Pfam" id="PF00069">
    <property type="entry name" value="Pkinase"/>
    <property type="match status" value="1"/>
</dbReference>
<dbReference type="PANTHER" id="PTHR19848:SF8">
    <property type="entry name" value="F-BOX AND WD REPEAT DOMAIN CONTAINING 7"/>
    <property type="match status" value="1"/>
</dbReference>
<evidence type="ECO:0000256" key="2">
    <source>
        <dbReference type="ARBA" id="ARBA00022737"/>
    </source>
</evidence>
<dbReference type="InterPro" id="IPR011047">
    <property type="entry name" value="Quinoprotein_ADH-like_sf"/>
</dbReference>
<feature type="repeat" description="WD" evidence="5">
    <location>
        <begin position="741"/>
        <end position="783"/>
    </location>
</feature>
<keyword evidence="3 6" id="KW-0547">Nucleotide-binding</keyword>
<feature type="compositionally biased region" description="Low complexity" evidence="7">
    <location>
        <begin position="175"/>
        <end position="188"/>
    </location>
</feature>
<keyword evidence="1 5" id="KW-0853">WD repeat</keyword>
<dbReference type="GO" id="GO:0004674">
    <property type="term" value="F:protein serine/threonine kinase activity"/>
    <property type="evidence" value="ECO:0007669"/>
    <property type="project" value="UniProtKB-EC"/>
</dbReference>
<dbReference type="PROSITE" id="PS00678">
    <property type="entry name" value="WD_REPEATS_1"/>
    <property type="match status" value="2"/>
</dbReference>
<dbReference type="InterPro" id="IPR036322">
    <property type="entry name" value="WD40_repeat_dom_sf"/>
</dbReference>
<sequence length="1416" mass="148756">MPDPTPDPESAAAAVVAAFQAEYDAGRRPDRAAYLARHPHLAGVLDDCLRAVEFVHGAVHGPPPAAVGSGAVLGDFRLGRELGRGGMGVVFEAEQVSLGRRVAVKVLLAATGLDDRARRRFRHEAMAAAALHHPHIVPVYAVGEAAGVPFLAMHLVDGRSLADVVAGLRAGAATPAATTAPPAADTAPPATPAPGRPFAAPAGTPAYYREVARLVAQAADALHHAHECGIVHRDVKPGNLLLDAAGGVWVADFGLAKLPGSDLTGTADLMGTVRYMSPEQAGGRAVALDARADVYSLGVTLYELLTLEPAFAADDRRALLRKVLEEEPPPPRTRAAGLPPELETITLTAMAKEPAERYQTAAAFAADLRLFLADRPITARPPTPLDRGRKWVRRNRPLVVTTTAAAVLGLAATVGVLLASNAAIEARRGETEAALGRETAALGKETDARRAADAALAAEQAARTAAQRTVTLHTVAHAFREWQVGNLGRAAALLADCPPEHRRWDWYHLDHLARADDGRVPGLSGFEVRGFGFDPAGRLVVADTRGLSRFTDSDPAVVPVRVPANRAEIGPGGTVAFYQLHAQPGKGRDGFTLHDVDTLAERVRFAGHTGGTEAVAFDPSGRWVVSGGRDKAVRLWDAATAAPTATMTGHAKMVSQVAFHPTRPVVASVAADGTLRLWAADTGKSLRVIRDDGFRVAGGEVSVHQLRGLAFRPDGRLVAAGLADGTVKFWDTDTGELRLQVAAHPGPVTAVAFSPDGRWVATTGIHDKVIRVWDADSGRPVRALRGHDRVPEVVAFDPTGRALVSASTDTPSAVRAWDLTTAPEARPVGRQTVMAASPTGLPPNAAARFDPTGDRLLVTAGTGLSLWNPATGERLGAGAARPEPTKSIGRYVLGAGFAPDGGEVVLVTPTGGCRWAASDRNPREAFPFVSVQGRGAAGVPAPTIPDPRQTFSAPFTGQASFARDGSRFAAIDWTGTARLYDAAGTALAEFKSPTALTQFVTLAPGGTWVATADVKKVVGVWDAAGGKRWERAFPTQVIVAAIDPAGGRLAVSTTDGVVGLYDAADGRPLRALQGAGQWVRSLAFSPDGERVVGGLGDEDARAVGLRVWDADTGLELFTVPLPAAAVGLDFHPSGRSLAVVSRTGRVWVLDGGPPAPAVAAEARRRRLEFWHDLHATEAQAEGRLGAALWHVGKMLAENPGDVELQARRGDLIAKTGRLDDLTPAEAAALAGRAKADDFAVAFPLAARLLRDGDRASYRRLCDRVTAPVGGRVLGPLTAAHVYRRSLACRLALMAPGGCDPAAMTKLVETAIPAELNPFAQFWLRGMARYRAGDDAGAVRDLTEAARHDPTAPSHAVADLFLAMAHHRLGDAATARRCLARADERHRATGANRPPDDPVTIVFATVRREAAEVLGVP</sequence>
<evidence type="ECO:0000256" key="6">
    <source>
        <dbReference type="PROSITE-ProRule" id="PRU10141"/>
    </source>
</evidence>
<dbReference type="SUPFAM" id="SSF50998">
    <property type="entry name" value="Quinoprotein alcohol dehydrogenase-like"/>
    <property type="match status" value="1"/>
</dbReference>
<gene>
    <name evidence="9" type="primary">pknB_62</name>
    <name evidence="9" type="ORF">ETAA1_58580</name>
</gene>
<dbReference type="PROSITE" id="PS50294">
    <property type="entry name" value="WD_REPEATS_REGION"/>
    <property type="match status" value="4"/>
</dbReference>
<name>A0A517Y257_9BACT</name>
<keyword evidence="2" id="KW-0677">Repeat</keyword>
<feature type="repeat" description="WD" evidence="5">
    <location>
        <begin position="709"/>
        <end position="740"/>
    </location>
</feature>
<keyword evidence="9" id="KW-0418">Kinase</keyword>